<proteinExistence type="predicted"/>
<feature type="domain" description="DUF5689" evidence="2">
    <location>
        <begin position="40"/>
        <end position="271"/>
    </location>
</feature>
<gene>
    <name evidence="3" type="ORF">SAMN04487942_1007</name>
</gene>
<dbReference type="OrthoDB" id="1492759at2"/>
<feature type="chain" id="PRO_5011519949" description="DUF5689 domain-containing protein" evidence="1">
    <location>
        <begin position="23"/>
        <end position="451"/>
    </location>
</feature>
<feature type="signal peptide" evidence="1">
    <location>
        <begin position="1"/>
        <end position="22"/>
    </location>
</feature>
<dbReference type="Proteomes" id="UP000198657">
    <property type="component" value="Unassembled WGS sequence"/>
</dbReference>
<dbReference type="RefSeq" id="WP_091166407.1">
    <property type="nucleotide sequence ID" value="NZ_CBCSFM010000001.1"/>
</dbReference>
<keyword evidence="4" id="KW-1185">Reference proteome</keyword>
<dbReference type="AlphaFoldDB" id="A0A1H8JIK9"/>
<evidence type="ECO:0000259" key="2">
    <source>
        <dbReference type="Pfam" id="PF18942"/>
    </source>
</evidence>
<dbReference type="NCBIfam" id="NF038128">
    <property type="entry name" value="choice_anch_J"/>
    <property type="match status" value="1"/>
</dbReference>
<evidence type="ECO:0000313" key="4">
    <source>
        <dbReference type="Proteomes" id="UP000198657"/>
    </source>
</evidence>
<accession>A0A1H8JIK9</accession>
<evidence type="ECO:0000256" key="1">
    <source>
        <dbReference type="SAM" id="SignalP"/>
    </source>
</evidence>
<dbReference type="STRING" id="604089.SAMN04487942_1007"/>
<keyword evidence="1" id="KW-0732">Signal</keyword>
<sequence>MKSTFYKSVLFLLMTITFGSCVTDEVVAPKLICTQPDLVTNKTVSEVHAVANAIVTQYKYDDVIEAYVVSSDESGNFFKSISFQTLATATTPAIGFSVPVDATNLYIDYRLGNKVYINLKNQYTDISFGGMRIGSIFVNSYNEGGVGRLSQNEYKKVLNASCTNVKEEALVRSLTMSELLNDSNLNTLVELSDVQFSALAIGRHYFEETNNVGGATNWGLMDKLGNQIYFRTSSFSDFATKLVPEGSGKVRGILTKYGTDYQLLPRSEKDVVMTGTRAVPFFSEDFEKVVDNSKLSLPSWSNMVQSGTLFWKGTVYSGNGYAEFSISGTKVVSNIAWLISPKIDMDVHTKEVLTFRTAQHHLDVDSPLNSLEVYVSSDFDGLNVASATWTPLVVNLPKQATAWYQFIGSGAVDLSSYKGKINIAFKYTGSGKNLALDGAFQVDDVQVFGDK</sequence>
<organism evidence="3 4">
    <name type="scientific">Flavobacterium sinopsychrotolerans</name>
    <dbReference type="NCBI Taxonomy" id="604089"/>
    <lineage>
        <taxon>Bacteria</taxon>
        <taxon>Pseudomonadati</taxon>
        <taxon>Bacteroidota</taxon>
        <taxon>Flavobacteriia</taxon>
        <taxon>Flavobacteriales</taxon>
        <taxon>Flavobacteriaceae</taxon>
        <taxon>Flavobacterium</taxon>
    </lineage>
</organism>
<dbReference type="PROSITE" id="PS51257">
    <property type="entry name" value="PROKAR_LIPOPROTEIN"/>
    <property type="match status" value="1"/>
</dbReference>
<dbReference type="EMBL" id="FODN01000001">
    <property type="protein sequence ID" value="SEN80057.1"/>
    <property type="molecule type" value="Genomic_DNA"/>
</dbReference>
<reference evidence="4" key="1">
    <citation type="submission" date="2016-10" db="EMBL/GenBank/DDBJ databases">
        <authorList>
            <person name="Varghese N."/>
            <person name="Submissions S."/>
        </authorList>
    </citation>
    <scope>NUCLEOTIDE SEQUENCE [LARGE SCALE GENOMIC DNA]</scope>
    <source>
        <strain evidence="4">CGMCC 1.8704</strain>
    </source>
</reference>
<evidence type="ECO:0000313" key="3">
    <source>
        <dbReference type="EMBL" id="SEN80057.1"/>
    </source>
</evidence>
<dbReference type="Pfam" id="PF18942">
    <property type="entry name" value="DUF5689"/>
    <property type="match status" value="1"/>
</dbReference>
<name>A0A1H8JIK9_9FLAO</name>
<dbReference type="Gene3D" id="2.60.120.200">
    <property type="match status" value="1"/>
</dbReference>
<protein>
    <recommendedName>
        <fullName evidence="2">DUF5689 domain-containing protein</fullName>
    </recommendedName>
</protein>
<dbReference type="InterPro" id="IPR043744">
    <property type="entry name" value="DUF5689"/>
</dbReference>